<reference evidence="6" key="1">
    <citation type="submission" date="2025-08" db="UniProtKB">
        <authorList>
            <consortium name="RefSeq"/>
        </authorList>
    </citation>
    <scope>IDENTIFICATION</scope>
</reference>
<dbReference type="InterPro" id="IPR029058">
    <property type="entry name" value="AB_hydrolase_fold"/>
</dbReference>
<dbReference type="KEGG" id="aplc:110985389"/>
<evidence type="ECO:0000256" key="1">
    <source>
        <dbReference type="ARBA" id="ARBA00010515"/>
    </source>
</evidence>
<evidence type="ECO:0000256" key="3">
    <source>
        <dbReference type="PIRSR" id="PIRSR037251-1"/>
    </source>
</evidence>
<feature type="domain" description="Alpha/beta hydrolase fold-3" evidence="4">
    <location>
        <begin position="113"/>
        <end position="275"/>
    </location>
</feature>
<dbReference type="InterPro" id="IPR013094">
    <property type="entry name" value="AB_hydrolase_3"/>
</dbReference>
<dbReference type="SUPFAM" id="SSF53474">
    <property type="entry name" value="alpha/beta-Hydrolases"/>
    <property type="match status" value="1"/>
</dbReference>
<dbReference type="GO" id="GO:0016020">
    <property type="term" value="C:membrane"/>
    <property type="evidence" value="ECO:0007669"/>
    <property type="project" value="InterPro"/>
</dbReference>
<organism evidence="5 6">
    <name type="scientific">Acanthaster planci</name>
    <name type="common">Crown-of-thorns starfish</name>
    <dbReference type="NCBI Taxonomy" id="133434"/>
    <lineage>
        <taxon>Eukaryota</taxon>
        <taxon>Metazoa</taxon>
        <taxon>Echinodermata</taxon>
        <taxon>Eleutherozoa</taxon>
        <taxon>Asterozoa</taxon>
        <taxon>Asteroidea</taxon>
        <taxon>Valvatacea</taxon>
        <taxon>Valvatida</taxon>
        <taxon>Acanthasteridae</taxon>
        <taxon>Acanthaster</taxon>
    </lineage>
</organism>
<sequence length="411" mass="45997">MPTIRFARMDRYSKMCSILAIIRSLLIAALQPVPAGIESPWRLKLFTMLIMVGVALEPYTPKILKKIFDKGSRESMRAAGPNVPYADTTFDGVPVRVYSDEQMGKNACKRPGIVYFHGGGWRYGHVDMAHSVTAEMARTLDAVVVSVEYRLTPKYLFPSSIDDCTKATVSFLQCLQEFNVDPARVAVMGESAGGNLAAAVSQRLAFDPKYKELPKLKMQILLYPCLQAFDFQTPSYQQNRNLLTVVIDINIMAECWAVYLNNRPSLKHQMTSNKHTSVKAKGSPLVKKCLSHDLIPDEFKKRGYFAPSTDFGDEGIYNDIKGVLLDPDYAPLMREDLRGLPEAYILTAEYDVLRDDGIMYAKRLEKAGVPVTWKHYEKGFHAMFSTKNGPLTSPSGDVAVADFFEFAGRSL</sequence>
<dbReference type="GO" id="GO:0052689">
    <property type="term" value="F:carboxylic ester hydrolase activity"/>
    <property type="evidence" value="ECO:0007669"/>
    <property type="project" value="InterPro"/>
</dbReference>
<name>A0A8B7Z8S6_ACAPL</name>
<dbReference type="PIRSF" id="PIRSF037251">
    <property type="entry name" value="Arylacetamide_deacetylase"/>
    <property type="match status" value="1"/>
</dbReference>
<dbReference type="PANTHER" id="PTHR48081:SF8">
    <property type="entry name" value="ALPHA_BETA HYDROLASE FOLD-3 DOMAIN-CONTAINING PROTEIN-RELATED"/>
    <property type="match status" value="1"/>
</dbReference>
<protein>
    <submittedName>
        <fullName evidence="6">Neutral cholesterol ester hydrolase 1-like isoform X1</fullName>
    </submittedName>
</protein>
<dbReference type="OrthoDB" id="408631at2759"/>
<feature type="domain" description="Alpha/beta hydrolase fold-3" evidence="4">
    <location>
        <begin position="325"/>
        <end position="384"/>
    </location>
</feature>
<proteinExistence type="inferred from homology"/>
<dbReference type="InterPro" id="IPR017157">
    <property type="entry name" value="Arylacetamide_deacetylase"/>
</dbReference>
<keyword evidence="5" id="KW-1185">Reference proteome</keyword>
<evidence type="ECO:0000256" key="2">
    <source>
        <dbReference type="ARBA" id="ARBA00022801"/>
    </source>
</evidence>
<evidence type="ECO:0000259" key="4">
    <source>
        <dbReference type="Pfam" id="PF07859"/>
    </source>
</evidence>
<dbReference type="InterPro" id="IPR050300">
    <property type="entry name" value="GDXG_lipolytic_enzyme"/>
</dbReference>
<gene>
    <name evidence="6" type="primary">LOC110985389</name>
</gene>
<dbReference type="Gene3D" id="3.40.50.1820">
    <property type="entry name" value="alpha/beta hydrolase"/>
    <property type="match status" value="1"/>
</dbReference>
<dbReference type="Pfam" id="PF07859">
    <property type="entry name" value="Abhydrolase_3"/>
    <property type="match status" value="2"/>
</dbReference>
<comment type="similarity">
    <text evidence="1">Belongs to the 'GDXG' lipolytic enzyme family.</text>
</comment>
<evidence type="ECO:0000313" key="6">
    <source>
        <dbReference type="RefSeq" id="XP_022102064.1"/>
    </source>
</evidence>
<feature type="active site" evidence="3">
    <location>
        <position position="381"/>
    </location>
</feature>
<accession>A0A8B7Z8S6</accession>
<dbReference type="PANTHER" id="PTHR48081">
    <property type="entry name" value="AB HYDROLASE SUPERFAMILY PROTEIN C4A8.06C"/>
    <property type="match status" value="1"/>
</dbReference>
<feature type="active site" evidence="3">
    <location>
        <position position="351"/>
    </location>
</feature>
<dbReference type="AlphaFoldDB" id="A0A8B7Z8S6"/>
<evidence type="ECO:0000313" key="5">
    <source>
        <dbReference type="Proteomes" id="UP000694845"/>
    </source>
</evidence>
<feature type="active site" evidence="3">
    <location>
        <position position="191"/>
    </location>
</feature>
<dbReference type="GeneID" id="110985389"/>
<dbReference type="RefSeq" id="XP_022102064.1">
    <property type="nucleotide sequence ID" value="XM_022246372.1"/>
</dbReference>
<dbReference type="Proteomes" id="UP000694845">
    <property type="component" value="Unplaced"/>
</dbReference>
<keyword evidence="2" id="KW-0378">Hydrolase</keyword>